<evidence type="ECO:0000259" key="1">
    <source>
        <dbReference type="PROSITE" id="PS51154"/>
    </source>
</evidence>
<dbReference type="NCBIfam" id="NF001664">
    <property type="entry name" value="PRK00431.1-6"/>
    <property type="match status" value="1"/>
</dbReference>
<evidence type="ECO:0000313" key="2">
    <source>
        <dbReference type="EMBL" id="KAF8763785.1"/>
    </source>
</evidence>
<dbReference type="Proteomes" id="UP000807504">
    <property type="component" value="Unassembled WGS sequence"/>
</dbReference>
<dbReference type="CDD" id="cd02908">
    <property type="entry name" value="Macro_OAADPr_deacetylase"/>
    <property type="match status" value="1"/>
</dbReference>
<dbReference type="EMBL" id="JABXBU010002231">
    <property type="protein sequence ID" value="KAF8763785.1"/>
    <property type="molecule type" value="Genomic_DNA"/>
</dbReference>
<proteinExistence type="predicted"/>
<dbReference type="Gene3D" id="3.40.220.10">
    <property type="entry name" value="Leucine Aminopeptidase, subunit E, domain 1"/>
    <property type="match status" value="1"/>
</dbReference>
<dbReference type="GO" id="GO:0006974">
    <property type="term" value="P:DNA damage response"/>
    <property type="evidence" value="ECO:0007669"/>
    <property type="project" value="TreeGrafter"/>
</dbReference>
<reference evidence="2" key="2">
    <citation type="submission" date="2020-06" db="EMBL/GenBank/DDBJ databases">
        <authorList>
            <person name="Sheffer M."/>
        </authorList>
    </citation>
    <scope>NUCLEOTIDE SEQUENCE</scope>
</reference>
<dbReference type="InterPro" id="IPR002589">
    <property type="entry name" value="Macro_dom"/>
</dbReference>
<dbReference type="GO" id="GO:0140293">
    <property type="term" value="F:ADP-ribosylglutamate hydrolase activity"/>
    <property type="evidence" value="ECO:0007669"/>
    <property type="project" value="TreeGrafter"/>
</dbReference>
<sequence>MDFAESKSKFLNMDLKEKRALYHCTTSYKTLDDIPTWTEYSKNVKSIQPSSDYKKDERLNNKVSIFVGDITALEIDGIVNAANNSLRGGGGVDGAIHRAAGKSLLAECITLNGCPTGEAKITGGYKLPAKYVIHTVGPVGEKPELLRNCYLNSLNLAKENGVKSIAFPCISTGVYGYPNENAAHVALKTVREFLEKNESVMDRIIFCLFLPVDVGIYESLMQKYFPL</sequence>
<feature type="domain" description="Macro" evidence="1">
    <location>
        <begin position="50"/>
        <end position="225"/>
    </location>
</feature>
<dbReference type="SUPFAM" id="SSF52949">
    <property type="entry name" value="Macro domain-like"/>
    <property type="match status" value="1"/>
</dbReference>
<dbReference type="GO" id="GO:0140291">
    <property type="term" value="P:peptidyl-glutamate ADP-deribosylation"/>
    <property type="evidence" value="ECO:0007669"/>
    <property type="project" value="TreeGrafter"/>
</dbReference>
<accession>A0A8T0E0Y4</accession>
<gene>
    <name evidence="2" type="ORF">HNY73_021927</name>
</gene>
<comment type="caution">
    <text evidence="2">The sequence shown here is derived from an EMBL/GenBank/DDBJ whole genome shotgun (WGS) entry which is preliminary data.</text>
</comment>
<dbReference type="PANTHER" id="PTHR11106:SF27">
    <property type="entry name" value="MACRO DOMAIN-CONTAINING PROTEIN"/>
    <property type="match status" value="1"/>
</dbReference>
<dbReference type="InterPro" id="IPR043472">
    <property type="entry name" value="Macro_dom-like"/>
</dbReference>
<keyword evidence="3" id="KW-1185">Reference proteome</keyword>
<dbReference type="PROSITE" id="PS51154">
    <property type="entry name" value="MACRO"/>
    <property type="match status" value="1"/>
</dbReference>
<organism evidence="2 3">
    <name type="scientific">Argiope bruennichi</name>
    <name type="common">Wasp spider</name>
    <name type="synonym">Aranea bruennichi</name>
    <dbReference type="NCBI Taxonomy" id="94029"/>
    <lineage>
        <taxon>Eukaryota</taxon>
        <taxon>Metazoa</taxon>
        <taxon>Ecdysozoa</taxon>
        <taxon>Arthropoda</taxon>
        <taxon>Chelicerata</taxon>
        <taxon>Arachnida</taxon>
        <taxon>Araneae</taxon>
        <taxon>Araneomorphae</taxon>
        <taxon>Entelegynae</taxon>
        <taxon>Araneoidea</taxon>
        <taxon>Araneidae</taxon>
        <taxon>Argiope</taxon>
    </lineage>
</organism>
<dbReference type="AlphaFoldDB" id="A0A8T0E0Y4"/>
<dbReference type="GO" id="GO:0042278">
    <property type="term" value="P:purine nucleoside metabolic process"/>
    <property type="evidence" value="ECO:0007669"/>
    <property type="project" value="TreeGrafter"/>
</dbReference>
<name>A0A8T0E0Y4_ARGBR</name>
<dbReference type="Pfam" id="PF01661">
    <property type="entry name" value="Macro"/>
    <property type="match status" value="1"/>
</dbReference>
<dbReference type="GO" id="GO:0005654">
    <property type="term" value="C:nucleoplasm"/>
    <property type="evidence" value="ECO:0007669"/>
    <property type="project" value="TreeGrafter"/>
</dbReference>
<evidence type="ECO:0000313" key="3">
    <source>
        <dbReference type="Proteomes" id="UP000807504"/>
    </source>
</evidence>
<reference evidence="2" key="1">
    <citation type="journal article" date="2020" name="bioRxiv">
        <title>Chromosome-level reference genome of the European wasp spider Argiope bruennichi: a resource for studies on range expansion and evolutionary adaptation.</title>
        <authorList>
            <person name="Sheffer M.M."/>
            <person name="Hoppe A."/>
            <person name="Krehenwinkel H."/>
            <person name="Uhl G."/>
            <person name="Kuss A.W."/>
            <person name="Jensen L."/>
            <person name="Jensen C."/>
            <person name="Gillespie R.G."/>
            <person name="Hoff K.J."/>
            <person name="Prost S."/>
        </authorList>
    </citation>
    <scope>NUCLEOTIDE SEQUENCE</scope>
</reference>
<dbReference type="PANTHER" id="PTHR11106">
    <property type="entry name" value="GANGLIOSIDE INDUCED DIFFERENTIATION ASSOCIATED PROTEIN 2-RELATED"/>
    <property type="match status" value="1"/>
</dbReference>
<protein>
    <submittedName>
        <fullName evidence="2">ADP-ribose glycohydrolase MACROD1-like protein</fullName>
    </submittedName>
</protein>
<dbReference type="SMART" id="SM00506">
    <property type="entry name" value="A1pp"/>
    <property type="match status" value="1"/>
</dbReference>